<dbReference type="PANTHER" id="PTHR46250:SF17">
    <property type="entry name" value="MYB_SANT-LIKE DOMAIN-CONTAINING PROTEIN"/>
    <property type="match status" value="1"/>
</dbReference>
<dbReference type="Proteomes" id="UP000826271">
    <property type="component" value="Unassembled WGS sequence"/>
</dbReference>
<accession>A0AAV6YIJ1</accession>
<name>A0AAV6YIJ1_9LAMI</name>
<evidence type="ECO:0000313" key="2">
    <source>
        <dbReference type="Proteomes" id="UP000826271"/>
    </source>
</evidence>
<organism evidence="1 2">
    <name type="scientific">Buddleja alternifolia</name>
    <dbReference type="NCBI Taxonomy" id="168488"/>
    <lineage>
        <taxon>Eukaryota</taxon>
        <taxon>Viridiplantae</taxon>
        <taxon>Streptophyta</taxon>
        <taxon>Embryophyta</taxon>
        <taxon>Tracheophyta</taxon>
        <taxon>Spermatophyta</taxon>
        <taxon>Magnoliopsida</taxon>
        <taxon>eudicotyledons</taxon>
        <taxon>Gunneridae</taxon>
        <taxon>Pentapetalae</taxon>
        <taxon>asterids</taxon>
        <taxon>lamiids</taxon>
        <taxon>Lamiales</taxon>
        <taxon>Scrophulariaceae</taxon>
        <taxon>Buddlejeae</taxon>
        <taxon>Buddleja</taxon>
    </lineage>
</organism>
<gene>
    <name evidence="1" type="ORF">BUALT_Bualt01G0181200</name>
</gene>
<comment type="caution">
    <text evidence="1">The sequence shown here is derived from an EMBL/GenBank/DDBJ whole genome shotgun (WGS) entry which is preliminary data.</text>
</comment>
<proteinExistence type="predicted"/>
<keyword evidence="2" id="KW-1185">Reference proteome</keyword>
<sequence>MDALTQDTRGCGKNKRKWKYEEVAKIVDALLDMVNLGTYKADNGFKPCYFNYVEEKMHVSLPNSGLKMKPHIESRKTLKNDFDIVYDMLNSPNTSGFGMDPI</sequence>
<reference evidence="1" key="1">
    <citation type="submission" date="2019-10" db="EMBL/GenBank/DDBJ databases">
        <authorList>
            <person name="Zhang R."/>
            <person name="Pan Y."/>
            <person name="Wang J."/>
            <person name="Ma R."/>
            <person name="Yu S."/>
        </authorList>
    </citation>
    <scope>NUCLEOTIDE SEQUENCE</scope>
    <source>
        <strain evidence="1">LA-IB0</strain>
        <tissue evidence="1">Leaf</tissue>
    </source>
</reference>
<dbReference type="AlphaFoldDB" id="A0AAV6YIJ1"/>
<evidence type="ECO:0000313" key="1">
    <source>
        <dbReference type="EMBL" id="KAG8391375.1"/>
    </source>
</evidence>
<dbReference type="EMBL" id="WHWC01000001">
    <property type="protein sequence ID" value="KAG8391375.1"/>
    <property type="molecule type" value="Genomic_DNA"/>
</dbReference>
<protein>
    <submittedName>
        <fullName evidence="1">Uncharacterized protein</fullName>
    </submittedName>
</protein>
<dbReference type="PANTHER" id="PTHR46250">
    <property type="entry name" value="MYB/SANT-LIKE DNA-BINDING DOMAIN PROTEIN-RELATED"/>
    <property type="match status" value="1"/>
</dbReference>